<evidence type="ECO:0000256" key="5">
    <source>
        <dbReference type="ARBA" id="ARBA00022679"/>
    </source>
</evidence>
<keyword evidence="3 14" id="KW-0004">4Fe-4S</keyword>
<dbReference type="PRINTS" id="PR00320">
    <property type="entry name" value="GPROTEINBRPT"/>
</dbReference>
<evidence type="ECO:0000256" key="11">
    <source>
        <dbReference type="ARBA" id="ARBA00023014"/>
    </source>
</evidence>
<keyword evidence="5 14" id="KW-0808">Transferase</keyword>
<dbReference type="GO" id="GO:0016992">
    <property type="term" value="F:lipoate synthase activity"/>
    <property type="evidence" value="ECO:0007669"/>
    <property type="project" value="UniProtKB-UniRule"/>
</dbReference>
<dbReference type="OrthoDB" id="10267436at2759"/>
<dbReference type="PROSITE" id="PS51918">
    <property type="entry name" value="RADICAL_SAM"/>
    <property type="match status" value="1"/>
</dbReference>
<comment type="similarity">
    <text evidence="2">Belongs to the eukaryotic ribosomal protein eS21 family.</text>
</comment>
<evidence type="ECO:0000256" key="4">
    <source>
        <dbReference type="ARBA" id="ARBA00022574"/>
    </source>
</evidence>
<dbReference type="InterPro" id="IPR011047">
    <property type="entry name" value="Quinoprotein_ADH-like_sf"/>
</dbReference>
<evidence type="ECO:0000256" key="13">
    <source>
        <dbReference type="ARBA" id="ARBA00047326"/>
    </source>
</evidence>
<feature type="repeat" description="WD" evidence="15">
    <location>
        <begin position="191"/>
        <end position="232"/>
    </location>
</feature>
<evidence type="ECO:0000256" key="10">
    <source>
        <dbReference type="ARBA" id="ARBA00023004"/>
    </source>
</evidence>
<comment type="function">
    <text evidence="14">Catalyzes the radical-mediated insertion of two sulfur atoms into the C-6 and C-8 positions of the octanoyl moiety bound to the lipoyl domains of lipoate-dependent enzymes, thereby converting the octanoylated domains into lipoylated derivatives.</text>
</comment>
<dbReference type="EC" id="2.8.1.8" evidence="14"/>
<dbReference type="Pfam" id="PF04055">
    <property type="entry name" value="Radical_SAM"/>
    <property type="match status" value="1"/>
</dbReference>
<feature type="region of interest" description="Disordered" evidence="16">
    <location>
        <begin position="528"/>
        <end position="553"/>
    </location>
</feature>
<dbReference type="PROSITE" id="PS50294">
    <property type="entry name" value="WD_REPEATS_REGION"/>
    <property type="match status" value="6"/>
</dbReference>
<protein>
    <recommendedName>
        <fullName evidence="14">Lipoyl synthase, mitochondrial</fullName>
        <ecNumber evidence="14">2.8.1.8</ecNumber>
    </recommendedName>
    <alternativeName>
        <fullName evidence="14">Lipoate synthase</fullName>
        <shortName evidence="14">LS</shortName>
        <shortName evidence="14">Lip-syn</shortName>
    </alternativeName>
    <alternativeName>
        <fullName evidence="14">Lipoic acid synthase</fullName>
    </alternativeName>
</protein>
<keyword evidence="4 15" id="KW-0853">WD repeat</keyword>
<dbReference type="NCBIfam" id="NF004019">
    <property type="entry name" value="PRK05481.1"/>
    <property type="match status" value="1"/>
</dbReference>
<dbReference type="InterPro" id="IPR001931">
    <property type="entry name" value="Ribosomal_eS21"/>
</dbReference>
<evidence type="ECO:0000256" key="7">
    <source>
        <dbReference type="ARBA" id="ARBA00022723"/>
    </source>
</evidence>
<feature type="compositionally biased region" description="Basic and acidic residues" evidence="16">
    <location>
        <begin position="15"/>
        <end position="25"/>
    </location>
</feature>
<feature type="binding site" evidence="14">
    <location>
        <position position="683"/>
    </location>
    <ligand>
        <name>[4Fe-4S] cluster</name>
        <dbReference type="ChEBI" id="CHEBI:49883"/>
        <label>2</label>
        <note>4Fe-4S-S-AdoMet</note>
    </ligand>
</feature>
<dbReference type="Gene3D" id="2.130.10.10">
    <property type="entry name" value="YVTN repeat-like/Quinoprotein amine dehydrogenase"/>
    <property type="match status" value="1"/>
</dbReference>
<keyword evidence="11 14" id="KW-0411">Iron-sulfur</keyword>
<dbReference type="InterPro" id="IPR058240">
    <property type="entry name" value="rSAM_sf"/>
</dbReference>
<dbReference type="GO" id="GO:0051539">
    <property type="term" value="F:4 iron, 4 sulfur cluster binding"/>
    <property type="evidence" value="ECO:0007669"/>
    <property type="project" value="UniProtKB-UniRule"/>
</dbReference>
<feature type="binding site" evidence="14">
    <location>
        <position position="676"/>
    </location>
    <ligand>
        <name>[4Fe-4S] cluster</name>
        <dbReference type="ChEBI" id="CHEBI:49883"/>
        <label>2</label>
        <note>4Fe-4S-S-AdoMet</note>
    </ligand>
</feature>
<evidence type="ECO:0000256" key="15">
    <source>
        <dbReference type="PROSITE-ProRule" id="PRU00221"/>
    </source>
</evidence>
<dbReference type="FunFam" id="3.30.1230.20:FF:000001">
    <property type="entry name" value="40S ribosomal protein S21"/>
    <property type="match status" value="1"/>
</dbReference>
<proteinExistence type="inferred from homology"/>
<dbReference type="SFLD" id="SFLDF00271">
    <property type="entry name" value="lipoyl_synthase"/>
    <property type="match status" value="1"/>
</dbReference>
<dbReference type="Proteomes" id="UP000310189">
    <property type="component" value="Unassembled WGS sequence"/>
</dbReference>
<dbReference type="InterPro" id="IPR003698">
    <property type="entry name" value="Lipoyl_synth"/>
</dbReference>
<dbReference type="PROSITE" id="PS00678">
    <property type="entry name" value="WD_REPEATS_1"/>
    <property type="match status" value="2"/>
</dbReference>
<evidence type="ECO:0000313" key="18">
    <source>
        <dbReference type="EMBL" id="TIA89333.1"/>
    </source>
</evidence>
<keyword evidence="19" id="KW-1185">Reference proteome</keyword>
<keyword evidence="14" id="KW-0496">Mitochondrion</keyword>
<dbReference type="NCBIfam" id="TIGR00510">
    <property type="entry name" value="lipA"/>
    <property type="match status" value="1"/>
</dbReference>
<evidence type="ECO:0000256" key="9">
    <source>
        <dbReference type="ARBA" id="ARBA00022980"/>
    </source>
</evidence>
<dbReference type="SUPFAM" id="SSF102114">
    <property type="entry name" value="Radical SAM enzymes"/>
    <property type="match status" value="1"/>
</dbReference>
<dbReference type="GO" id="GO:1990904">
    <property type="term" value="C:ribonucleoprotein complex"/>
    <property type="evidence" value="ECO:0007669"/>
    <property type="project" value="UniProtKB-KW"/>
</dbReference>
<dbReference type="PANTHER" id="PTHR10949:SF0">
    <property type="entry name" value="LIPOYL SYNTHASE, MITOCHONDRIAL"/>
    <property type="match status" value="1"/>
</dbReference>
<feature type="region of interest" description="Disordered" evidence="16">
    <location>
        <begin position="1"/>
        <end position="29"/>
    </location>
</feature>
<dbReference type="EMBL" id="SPNW01000028">
    <property type="protein sequence ID" value="TIA89333.1"/>
    <property type="molecule type" value="Genomic_DNA"/>
</dbReference>
<dbReference type="Gene3D" id="3.30.1230.20">
    <property type="match status" value="1"/>
</dbReference>
<dbReference type="InterPro" id="IPR031691">
    <property type="entry name" value="LIAS_N"/>
</dbReference>
<dbReference type="Gene3D" id="3.20.20.70">
    <property type="entry name" value="Aldolase class I"/>
    <property type="match status" value="1"/>
</dbReference>
<feature type="repeat" description="WD" evidence="15">
    <location>
        <begin position="234"/>
        <end position="280"/>
    </location>
</feature>
<evidence type="ECO:0000313" key="19">
    <source>
        <dbReference type="Proteomes" id="UP000310189"/>
    </source>
</evidence>
<evidence type="ECO:0000256" key="2">
    <source>
        <dbReference type="ARBA" id="ARBA00010228"/>
    </source>
</evidence>
<keyword evidence="7 14" id="KW-0479">Metal-binding</keyword>
<sequence>MATLIPPPRRKKAKTSHEEEKKQENAIEAPSVVVQFTSADDGSNLGPAVNLPADTPREALEVLLTSSKAEDPVPFSFHLDVQHINANAKPEEQALKASRLPISTNILADALSQKSITTYGLSTEDTFKIICEPQAVFRVRPATRCSSTLSGHSSPILCAAFSPTGNMLATGGGDCTARLWDLNTETPKHTLVGHPSFVLCVEWEPRERMLASGSKDGSLRLWDPKTGSAIGGALKGHTKWVTSIAWEPAHINSKNPRFATSSKDATVKVWSSDTRRLEYTLGGHTASVNVVKWSGEDVLYTASQDRSIKVWSSDGKLIRSLNEHAHWVNTLALSTDFVLRTGPFDWRGSKPTSDEEAMRMAKERYDALVKRAPELVMSGSDDHTLYLWSPLASKKSIARLTGHQKQVNHVAFSPDSRLIASASFDNGIKLWDGRTGKFVASLRGHVAPVYRIAWSADSRMLISASKDSTLKIWDLKTNKIRVDLPGHTDEVYCVDFVADKVVSGGRDCTVKMQAAAVYKPLTRAFATQYKSTPTSPQTNNSRNQSPSTENVASKVRRKLNDGLGLDDFIRGPEHLEDAIQAAKEEREDREDKDRVQLGKTGEPRLPDWLRSAPGATVPTSKSYKKIKNDLRGLGLHTVCEEARCPNIGECWGGSTSDDAQERAHATATIMLMGDTCTRACRFCSVKTSKAPPPLDPHEPENTAEAISRWGIGYVVLTSVDRDDLVDGGSKHFASTIRKIKQKSPNMLVEALTGDFHGSEDSVKTLARSGLDVYAHNVETVPECTPFVRDRRASFEQSLNVLEVAKRERGGLNDPKIEGMQGLVTKTSIMLGVGETDEMIVNTLRRLRQAHVDVVTFGQYMRPTKRHMKVDRYVHPDEFDHWKRVAEDMGFLYVASGPLVRSSYKAGEFFIENVLRGSKKAEVKKAVAELSSAESPLKRRKEEEGLVVSKNDKGELVDLYVPRKCHATGRLITPKDHTSTQISIAQVDANGKMTDGREFIALSGDVRAMGEADDSINRLATERGLLRNVFTYAK</sequence>
<dbReference type="InterPro" id="IPR001680">
    <property type="entry name" value="WD40_rpt"/>
</dbReference>
<feature type="repeat" description="WD" evidence="15">
    <location>
        <begin position="281"/>
        <end position="312"/>
    </location>
</feature>
<keyword evidence="6 14" id="KW-0949">S-adenosyl-L-methionine</keyword>
<keyword evidence="10 14" id="KW-0408">Iron</keyword>
<accession>A0A4V4LT81</accession>
<feature type="binding site" evidence="14">
    <location>
        <position position="639"/>
    </location>
    <ligand>
        <name>[4Fe-4S] cluster</name>
        <dbReference type="ChEBI" id="CHEBI:49883"/>
        <label>1</label>
    </ligand>
</feature>
<comment type="cofactor">
    <cofactor evidence="14">
        <name>[4Fe-4S] cluster</name>
        <dbReference type="ChEBI" id="CHEBI:49883"/>
    </cofactor>
    <text evidence="14">Binds 2 [4Fe-4S] clusters per subunit. One cluster is coordinated with 3 cysteines and an exchangeable S-adenosyl-L-methionine.</text>
</comment>
<gene>
    <name evidence="18" type="ORF">E3P99_02112</name>
</gene>
<keyword evidence="8" id="KW-0677">Repeat</keyword>
<dbReference type="InterPro" id="IPR007197">
    <property type="entry name" value="rSAM"/>
</dbReference>
<feature type="domain" description="Radical SAM core" evidence="17">
    <location>
        <begin position="659"/>
        <end position="891"/>
    </location>
</feature>
<evidence type="ECO:0000256" key="1">
    <source>
        <dbReference type="ARBA" id="ARBA00004173"/>
    </source>
</evidence>
<dbReference type="GO" id="GO:0003735">
    <property type="term" value="F:structural constituent of ribosome"/>
    <property type="evidence" value="ECO:0007669"/>
    <property type="project" value="InterPro"/>
</dbReference>
<comment type="catalytic activity">
    <reaction evidence="13 14">
        <text>[[Fe-S] cluster scaffold protein carrying a second [4Fe-4S](2+) cluster] + N(6)-octanoyl-L-lysyl-[protein] + 2 oxidized [2Fe-2S]-[ferredoxin] + 2 S-adenosyl-L-methionine + 4 H(+) = [[Fe-S] cluster scaffold protein] + N(6)-[(R)-dihydrolipoyl]-L-lysyl-[protein] + 4 Fe(3+) + 2 hydrogen sulfide + 2 5'-deoxyadenosine + 2 L-methionine + 2 reduced [2Fe-2S]-[ferredoxin]</text>
        <dbReference type="Rhea" id="RHEA:16585"/>
        <dbReference type="Rhea" id="RHEA-COMP:9928"/>
        <dbReference type="Rhea" id="RHEA-COMP:10000"/>
        <dbReference type="Rhea" id="RHEA-COMP:10001"/>
        <dbReference type="Rhea" id="RHEA-COMP:10475"/>
        <dbReference type="Rhea" id="RHEA-COMP:14568"/>
        <dbReference type="Rhea" id="RHEA-COMP:14569"/>
        <dbReference type="ChEBI" id="CHEBI:15378"/>
        <dbReference type="ChEBI" id="CHEBI:17319"/>
        <dbReference type="ChEBI" id="CHEBI:29034"/>
        <dbReference type="ChEBI" id="CHEBI:29919"/>
        <dbReference type="ChEBI" id="CHEBI:33722"/>
        <dbReference type="ChEBI" id="CHEBI:33737"/>
        <dbReference type="ChEBI" id="CHEBI:33738"/>
        <dbReference type="ChEBI" id="CHEBI:57844"/>
        <dbReference type="ChEBI" id="CHEBI:59789"/>
        <dbReference type="ChEBI" id="CHEBI:78809"/>
        <dbReference type="ChEBI" id="CHEBI:83100"/>
        <dbReference type="EC" id="2.8.1.8"/>
    </reaction>
</comment>
<evidence type="ECO:0000256" key="12">
    <source>
        <dbReference type="ARBA" id="ARBA00023274"/>
    </source>
</evidence>
<dbReference type="InterPro" id="IPR020472">
    <property type="entry name" value="WD40_PAC1"/>
</dbReference>
<evidence type="ECO:0000259" key="17">
    <source>
        <dbReference type="PROSITE" id="PS51918"/>
    </source>
</evidence>
<evidence type="ECO:0000256" key="16">
    <source>
        <dbReference type="SAM" id="MobiDB-lite"/>
    </source>
</evidence>
<reference evidence="18 19" key="1">
    <citation type="submission" date="2019-03" db="EMBL/GenBank/DDBJ databases">
        <title>Sequencing 23 genomes of Wallemia ichthyophaga.</title>
        <authorList>
            <person name="Gostincar C."/>
        </authorList>
    </citation>
    <scope>NUCLEOTIDE SEQUENCE [LARGE SCALE GENOMIC DNA]</scope>
    <source>
        <strain evidence="18 19">EXF-5753</strain>
    </source>
</reference>
<dbReference type="UniPathway" id="UPA00538">
    <property type="reaction ID" value="UER00593"/>
</dbReference>
<dbReference type="InterPro" id="IPR038579">
    <property type="entry name" value="Ribosomal_eS21_sf"/>
</dbReference>
<dbReference type="InterPro" id="IPR006638">
    <property type="entry name" value="Elp3/MiaA/NifB-like_rSAM"/>
</dbReference>
<evidence type="ECO:0000256" key="3">
    <source>
        <dbReference type="ARBA" id="ARBA00022485"/>
    </source>
</evidence>
<dbReference type="NCBIfam" id="NF009544">
    <property type="entry name" value="PRK12928.1"/>
    <property type="match status" value="1"/>
</dbReference>
<feature type="repeat" description="WD" evidence="15">
    <location>
        <begin position="400"/>
        <end position="441"/>
    </location>
</feature>
<feature type="binding site" evidence="14">
    <location>
        <position position="644"/>
    </location>
    <ligand>
        <name>[4Fe-4S] cluster</name>
        <dbReference type="ChEBI" id="CHEBI:49883"/>
        <label>1</label>
    </ligand>
</feature>
<evidence type="ECO:0000256" key="6">
    <source>
        <dbReference type="ARBA" id="ARBA00022691"/>
    </source>
</evidence>
<dbReference type="SUPFAM" id="SSF50998">
    <property type="entry name" value="Quinoprotein alcohol dehydrogenase-like"/>
    <property type="match status" value="1"/>
</dbReference>
<feature type="repeat" description="WD" evidence="15">
    <location>
        <begin position="149"/>
        <end position="190"/>
    </location>
</feature>
<dbReference type="GO" id="GO:0009249">
    <property type="term" value="P:protein lipoylation"/>
    <property type="evidence" value="ECO:0007669"/>
    <property type="project" value="UniProtKB-UniRule"/>
</dbReference>
<organism evidence="18 19">
    <name type="scientific">Wallemia hederae</name>
    <dbReference type="NCBI Taxonomy" id="1540922"/>
    <lineage>
        <taxon>Eukaryota</taxon>
        <taxon>Fungi</taxon>
        <taxon>Dikarya</taxon>
        <taxon>Basidiomycota</taxon>
        <taxon>Wallemiomycotina</taxon>
        <taxon>Wallemiomycetes</taxon>
        <taxon>Wallemiales</taxon>
        <taxon>Wallemiaceae</taxon>
        <taxon>Wallemia</taxon>
    </lineage>
</organism>
<dbReference type="GO" id="GO:0006412">
    <property type="term" value="P:translation"/>
    <property type="evidence" value="ECO:0007669"/>
    <property type="project" value="InterPro"/>
</dbReference>
<dbReference type="HAMAP" id="MF_00206">
    <property type="entry name" value="Lipoyl_synth"/>
    <property type="match status" value="1"/>
</dbReference>
<name>A0A4V4LT81_9BASI</name>
<dbReference type="CDD" id="cd00200">
    <property type="entry name" value="WD40"/>
    <property type="match status" value="1"/>
</dbReference>
<dbReference type="CDD" id="cd01335">
    <property type="entry name" value="Radical_SAM"/>
    <property type="match status" value="1"/>
</dbReference>
<dbReference type="InterPro" id="IPR019775">
    <property type="entry name" value="WD40_repeat_CS"/>
</dbReference>
<dbReference type="GO" id="GO:0046872">
    <property type="term" value="F:metal ion binding"/>
    <property type="evidence" value="ECO:0007669"/>
    <property type="project" value="UniProtKB-KW"/>
</dbReference>
<dbReference type="PANTHER" id="PTHR10949">
    <property type="entry name" value="LIPOYL SYNTHASE"/>
    <property type="match status" value="1"/>
</dbReference>
<feature type="repeat" description="WD" evidence="15">
    <location>
        <begin position="442"/>
        <end position="483"/>
    </location>
</feature>
<feature type="region of interest" description="Disordered" evidence="16">
    <location>
        <begin position="582"/>
        <end position="618"/>
    </location>
</feature>
<feature type="compositionally biased region" description="Polar residues" evidence="16">
    <location>
        <begin position="528"/>
        <end position="551"/>
    </location>
</feature>
<dbReference type="AlphaFoldDB" id="A0A4V4LT81"/>
<keyword evidence="9" id="KW-0689">Ribosomal protein</keyword>
<dbReference type="Pfam" id="PF16881">
    <property type="entry name" value="LIAS_N"/>
    <property type="match status" value="1"/>
</dbReference>
<feature type="binding site" evidence="14">
    <location>
        <position position="680"/>
    </location>
    <ligand>
        <name>[4Fe-4S] cluster</name>
        <dbReference type="ChEBI" id="CHEBI:49883"/>
        <label>2</label>
        <note>4Fe-4S-S-AdoMet</note>
    </ligand>
</feature>
<dbReference type="Pfam" id="PF00400">
    <property type="entry name" value="WD40"/>
    <property type="match status" value="7"/>
</dbReference>
<comment type="pathway">
    <text evidence="14">Protein modification; protein lipoylation via endogenous pathway; protein N(6)-(lipoyl)lysine from octanoyl-[acyl-carrier-protein]: step 2/2.</text>
</comment>
<dbReference type="SMART" id="SM00729">
    <property type="entry name" value="Elp3"/>
    <property type="match status" value="1"/>
</dbReference>
<feature type="binding site" evidence="14">
    <location>
        <position position="902"/>
    </location>
    <ligand>
        <name>[4Fe-4S] cluster</name>
        <dbReference type="ChEBI" id="CHEBI:49883"/>
        <label>1</label>
    </ligand>
</feature>
<dbReference type="InterPro" id="IPR013785">
    <property type="entry name" value="Aldolase_TIM"/>
</dbReference>
<feature type="binding site" evidence="14">
    <location>
        <position position="650"/>
    </location>
    <ligand>
        <name>[4Fe-4S] cluster</name>
        <dbReference type="ChEBI" id="CHEBI:49883"/>
        <label>1</label>
    </ligand>
</feature>
<evidence type="ECO:0000256" key="8">
    <source>
        <dbReference type="ARBA" id="ARBA00022737"/>
    </source>
</evidence>
<dbReference type="FunFam" id="2.130.10.10:FF:000464">
    <property type="entry name" value="Ribosome assembly protein 4"/>
    <property type="match status" value="1"/>
</dbReference>
<dbReference type="SMART" id="SM00320">
    <property type="entry name" value="WD40"/>
    <property type="match status" value="8"/>
</dbReference>
<keyword evidence="12" id="KW-0687">Ribonucleoprotein</keyword>
<dbReference type="GO" id="GO:0042274">
    <property type="term" value="P:ribosomal small subunit biogenesis"/>
    <property type="evidence" value="ECO:0007669"/>
    <property type="project" value="UniProtKB-ARBA"/>
</dbReference>
<comment type="similarity">
    <text evidence="14">Belongs to the radical SAM superfamily. Lipoyl synthase family.</text>
</comment>
<dbReference type="InterPro" id="IPR015943">
    <property type="entry name" value="WD40/YVTN_repeat-like_dom_sf"/>
</dbReference>
<dbReference type="SFLD" id="SFLDS00029">
    <property type="entry name" value="Radical_SAM"/>
    <property type="match status" value="1"/>
</dbReference>
<comment type="subcellular location">
    <subcellularLocation>
        <location evidence="1 14">Mitochondrion</location>
    </subcellularLocation>
</comment>
<dbReference type="Pfam" id="PF01249">
    <property type="entry name" value="Ribosomal_S21e"/>
    <property type="match status" value="1"/>
</dbReference>
<dbReference type="PROSITE" id="PS50082">
    <property type="entry name" value="WD_REPEATS_2"/>
    <property type="match status" value="6"/>
</dbReference>
<feature type="compositionally biased region" description="Basic and acidic residues" evidence="16">
    <location>
        <begin position="582"/>
        <end position="607"/>
    </location>
</feature>
<comment type="caution">
    <text evidence="18">The sequence shown here is derived from an EMBL/GenBank/DDBJ whole genome shotgun (WGS) entry which is preliminary data.</text>
</comment>
<evidence type="ECO:0000256" key="14">
    <source>
        <dbReference type="HAMAP-Rule" id="MF_03123"/>
    </source>
</evidence>
<dbReference type="GO" id="GO:0022626">
    <property type="term" value="C:cytosolic ribosome"/>
    <property type="evidence" value="ECO:0007669"/>
    <property type="project" value="UniProtKB-ARBA"/>
</dbReference>
<dbReference type="GO" id="GO:0005739">
    <property type="term" value="C:mitochondrion"/>
    <property type="evidence" value="ECO:0007669"/>
    <property type="project" value="UniProtKB-SubCell"/>
</dbReference>
<dbReference type="SFLD" id="SFLDG01058">
    <property type="entry name" value="lipoyl_synthase_like"/>
    <property type="match status" value="1"/>
</dbReference>